<comment type="caution">
    <text evidence="2">The sequence shown here is derived from an EMBL/GenBank/DDBJ whole genome shotgun (WGS) entry which is preliminary data.</text>
</comment>
<organism evidence="2 3">
    <name type="scientific">Dreissena polymorpha</name>
    <name type="common">Zebra mussel</name>
    <name type="synonym">Mytilus polymorpha</name>
    <dbReference type="NCBI Taxonomy" id="45954"/>
    <lineage>
        <taxon>Eukaryota</taxon>
        <taxon>Metazoa</taxon>
        <taxon>Spiralia</taxon>
        <taxon>Lophotrochozoa</taxon>
        <taxon>Mollusca</taxon>
        <taxon>Bivalvia</taxon>
        <taxon>Autobranchia</taxon>
        <taxon>Heteroconchia</taxon>
        <taxon>Euheterodonta</taxon>
        <taxon>Imparidentia</taxon>
        <taxon>Neoheterodontei</taxon>
        <taxon>Myida</taxon>
        <taxon>Dreissenoidea</taxon>
        <taxon>Dreissenidae</taxon>
        <taxon>Dreissena</taxon>
    </lineage>
</organism>
<dbReference type="EMBL" id="JAIWYP010000010">
    <property type="protein sequence ID" value="KAH3755817.1"/>
    <property type="molecule type" value="Genomic_DNA"/>
</dbReference>
<dbReference type="Proteomes" id="UP000828390">
    <property type="component" value="Unassembled WGS sequence"/>
</dbReference>
<accession>A0A9D4ID71</accession>
<name>A0A9D4ID71_DREPO</name>
<evidence type="ECO:0000313" key="2">
    <source>
        <dbReference type="EMBL" id="KAH3755817.1"/>
    </source>
</evidence>
<gene>
    <name evidence="2" type="ORF">DPMN_190516</name>
</gene>
<keyword evidence="3" id="KW-1185">Reference proteome</keyword>
<feature type="compositionally biased region" description="Low complexity" evidence="1">
    <location>
        <begin position="58"/>
        <end position="67"/>
    </location>
</feature>
<reference evidence="2" key="1">
    <citation type="journal article" date="2019" name="bioRxiv">
        <title>The Genome of the Zebra Mussel, Dreissena polymorpha: A Resource for Invasive Species Research.</title>
        <authorList>
            <person name="McCartney M.A."/>
            <person name="Auch B."/>
            <person name="Kono T."/>
            <person name="Mallez S."/>
            <person name="Zhang Y."/>
            <person name="Obille A."/>
            <person name="Becker A."/>
            <person name="Abrahante J.E."/>
            <person name="Garbe J."/>
            <person name="Badalamenti J.P."/>
            <person name="Herman A."/>
            <person name="Mangelson H."/>
            <person name="Liachko I."/>
            <person name="Sullivan S."/>
            <person name="Sone E.D."/>
            <person name="Koren S."/>
            <person name="Silverstein K.A.T."/>
            <person name="Beckman K.B."/>
            <person name="Gohl D.M."/>
        </authorList>
    </citation>
    <scope>NUCLEOTIDE SEQUENCE</scope>
    <source>
        <strain evidence="2">Duluth1</strain>
        <tissue evidence="2">Whole animal</tissue>
    </source>
</reference>
<dbReference type="AlphaFoldDB" id="A0A9D4ID71"/>
<proteinExistence type="predicted"/>
<feature type="region of interest" description="Disordered" evidence="1">
    <location>
        <begin position="26"/>
        <end position="67"/>
    </location>
</feature>
<evidence type="ECO:0000313" key="3">
    <source>
        <dbReference type="Proteomes" id="UP000828390"/>
    </source>
</evidence>
<protein>
    <submittedName>
        <fullName evidence="2">Uncharacterized protein</fullName>
    </submittedName>
</protein>
<sequence>MNSIVHDSRASGFILLLKDHSYYDAVGAPARDPRSTGMNRGSIGMNRGSTRYDRDKPGTTGTTGAPP</sequence>
<evidence type="ECO:0000256" key="1">
    <source>
        <dbReference type="SAM" id="MobiDB-lite"/>
    </source>
</evidence>
<reference evidence="2" key="2">
    <citation type="submission" date="2020-11" db="EMBL/GenBank/DDBJ databases">
        <authorList>
            <person name="McCartney M.A."/>
            <person name="Auch B."/>
            <person name="Kono T."/>
            <person name="Mallez S."/>
            <person name="Becker A."/>
            <person name="Gohl D.M."/>
            <person name="Silverstein K.A.T."/>
            <person name="Koren S."/>
            <person name="Bechman K.B."/>
            <person name="Herman A."/>
            <person name="Abrahante J.E."/>
            <person name="Garbe J."/>
        </authorList>
    </citation>
    <scope>NUCLEOTIDE SEQUENCE</scope>
    <source>
        <strain evidence="2">Duluth1</strain>
        <tissue evidence="2">Whole animal</tissue>
    </source>
</reference>